<reference evidence="2" key="3">
    <citation type="submission" date="2015-04" db="UniProtKB">
        <authorList>
            <consortium name="EnsemblPlants"/>
        </authorList>
    </citation>
    <scope>IDENTIFICATION</scope>
    <source>
        <strain evidence="2">cv. Jemalong A17</strain>
    </source>
</reference>
<organism evidence="1 3">
    <name type="scientific">Medicago truncatula</name>
    <name type="common">Barrel medic</name>
    <name type="synonym">Medicago tribuloides</name>
    <dbReference type="NCBI Taxonomy" id="3880"/>
    <lineage>
        <taxon>Eukaryota</taxon>
        <taxon>Viridiplantae</taxon>
        <taxon>Streptophyta</taxon>
        <taxon>Embryophyta</taxon>
        <taxon>Tracheophyta</taxon>
        <taxon>Spermatophyta</taxon>
        <taxon>Magnoliopsida</taxon>
        <taxon>eudicotyledons</taxon>
        <taxon>Gunneridae</taxon>
        <taxon>Pentapetalae</taxon>
        <taxon>rosids</taxon>
        <taxon>fabids</taxon>
        <taxon>Fabales</taxon>
        <taxon>Fabaceae</taxon>
        <taxon>Papilionoideae</taxon>
        <taxon>50 kb inversion clade</taxon>
        <taxon>NPAAA clade</taxon>
        <taxon>Hologalegina</taxon>
        <taxon>IRL clade</taxon>
        <taxon>Trifolieae</taxon>
        <taxon>Medicago</taxon>
    </lineage>
</organism>
<gene>
    <name evidence="1" type="ordered locus">MTR_7g037360</name>
</gene>
<dbReference type="AlphaFoldDB" id="G7KRA1"/>
<proteinExistence type="predicted"/>
<dbReference type="PaxDb" id="3880-AES78635"/>
<dbReference type="Proteomes" id="UP000002051">
    <property type="component" value="Unassembled WGS sequence"/>
</dbReference>
<dbReference type="EnsemblPlants" id="AES78635">
    <property type="protein sequence ID" value="AES78635"/>
    <property type="gene ID" value="MTR_7g037360"/>
</dbReference>
<reference evidence="1 3" key="2">
    <citation type="journal article" date="2014" name="BMC Genomics">
        <title>An improved genome release (version Mt4.0) for the model legume Medicago truncatula.</title>
        <authorList>
            <person name="Tang H."/>
            <person name="Krishnakumar V."/>
            <person name="Bidwell S."/>
            <person name="Rosen B."/>
            <person name="Chan A."/>
            <person name="Zhou S."/>
            <person name="Gentzbittel L."/>
            <person name="Childs K.L."/>
            <person name="Yandell M."/>
            <person name="Gundlach H."/>
            <person name="Mayer K.F."/>
            <person name="Schwartz D.C."/>
            <person name="Town C.D."/>
        </authorList>
    </citation>
    <scope>GENOME REANNOTATION</scope>
    <source>
        <strain evidence="2 3">cv. Jemalong A17</strain>
    </source>
</reference>
<dbReference type="EMBL" id="CM001223">
    <property type="protein sequence ID" value="AES78635.1"/>
    <property type="molecule type" value="Genomic_DNA"/>
</dbReference>
<reference evidence="1 3" key="1">
    <citation type="journal article" date="2011" name="Nature">
        <title>The Medicago genome provides insight into the evolution of rhizobial symbioses.</title>
        <authorList>
            <person name="Young N.D."/>
            <person name="Debelle F."/>
            <person name="Oldroyd G.E."/>
            <person name="Geurts R."/>
            <person name="Cannon S.B."/>
            <person name="Udvardi M.K."/>
            <person name="Benedito V.A."/>
            <person name="Mayer K.F."/>
            <person name="Gouzy J."/>
            <person name="Schoof H."/>
            <person name="Van de Peer Y."/>
            <person name="Proost S."/>
            <person name="Cook D.R."/>
            <person name="Meyers B.C."/>
            <person name="Spannagl M."/>
            <person name="Cheung F."/>
            <person name="De Mita S."/>
            <person name="Krishnakumar V."/>
            <person name="Gundlach H."/>
            <person name="Zhou S."/>
            <person name="Mudge J."/>
            <person name="Bharti A.K."/>
            <person name="Murray J.D."/>
            <person name="Naoumkina M.A."/>
            <person name="Rosen B."/>
            <person name="Silverstein K.A."/>
            <person name="Tang H."/>
            <person name="Rombauts S."/>
            <person name="Zhao P.X."/>
            <person name="Zhou P."/>
            <person name="Barbe V."/>
            <person name="Bardou P."/>
            <person name="Bechner M."/>
            <person name="Bellec A."/>
            <person name="Berger A."/>
            <person name="Berges H."/>
            <person name="Bidwell S."/>
            <person name="Bisseling T."/>
            <person name="Choisne N."/>
            <person name="Couloux A."/>
            <person name="Denny R."/>
            <person name="Deshpande S."/>
            <person name="Dai X."/>
            <person name="Doyle J.J."/>
            <person name="Dudez A.M."/>
            <person name="Farmer A.D."/>
            <person name="Fouteau S."/>
            <person name="Franken C."/>
            <person name="Gibelin C."/>
            <person name="Gish J."/>
            <person name="Goldstein S."/>
            <person name="Gonzalez A.J."/>
            <person name="Green P.J."/>
            <person name="Hallab A."/>
            <person name="Hartog M."/>
            <person name="Hua A."/>
            <person name="Humphray S.J."/>
            <person name="Jeong D.H."/>
            <person name="Jing Y."/>
            <person name="Jocker A."/>
            <person name="Kenton S.M."/>
            <person name="Kim D.J."/>
            <person name="Klee K."/>
            <person name="Lai H."/>
            <person name="Lang C."/>
            <person name="Lin S."/>
            <person name="Macmil S.L."/>
            <person name="Magdelenat G."/>
            <person name="Matthews L."/>
            <person name="McCorrison J."/>
            <person name="Monaghan E.L."/>
            <person name="Mun J.H."/>
            <person name="Najar F.Z."/>
            <person name="Nicholson C."/>
            <person name="Noirot C."/>
            <person name="O'Bleness M."/>
            <person name="Paule C.R."/>
            <person name="Poulain J."/>
            <person name="Prion F."/>
            <person name="Qin B."/>
            <person name="Qu C."/>
            <person name="Retzel E.F."/>
            <person name="Riddle C."/>
            <person name="Sallet E."/>
            <person name="Samain S."/>
            <person name="Samson N."/>
            <person name="Sanders I."/>
            <person name="Saurat O."/>
            <person name="Scarpelli C."/>
            <person name="Schiex T."/>
            <person name="Segurens B."/>
            <person name="Severin A.J."/>
            <person name="Sherrier D.J."/>
            <person name="Shi R."/>
            <person name="Sims S."/>
            <person name="Singer S.R."/>
            <person name="Sinharoy S."/>
            <person name="Sterck L."/>
            <person name="Viollet A."/>
            <person name="Wang B.B."/>
            <person name="Wang K."/>
            <person name="Wang M."/>
            <person name="Wang X."/>
            <person name="Warfsmann J."/>
            <person name="Weissenbach J."/>
            <person name="White D.D."/>
            <person name="White J.D."/>
            <person name="Wiley G.B."/>
            <person name="Wincker P."/>
            <person name="Xing Y."/>
            <person name="Yang L."/>
            <person name="Yao Z."/>
            <person name="Ying F."/>
            <person name="Zhai J."/>
            <person name="Zhou L."/>
            <person name="Zuber A."/>
            <person name="Denarie J."/>
            <person name="Dixon R.A."/>
            <person name="May G.D."/>
            <person name="Schwartz D.C."/>
            <person name="Rogers J."/>
            <person name="Quetier F."/>
            <person name="Town C.D."/>
            <person name="Roe B.A."/>
        </authorList>
    </citation>
    <scope>NUCLEOTIDE SEQUENCE [LARGE SCALE GENOMIC DNA]</scope>
    <source>
        <strain evidence="1">A17</strain>
        <strain evidence="2 3">cv. Jemalong A17</strain>
    </source>
</reference>
<evidence type="ECO:0000313" key="2">
    <source>
        <dbReference type="EnsemblPlants" id="AES78635"/>
    </source>
</evidence>
<evidence type="ECO:0000313" key="1">
    <source>
        <dbReference type="EMBL" id="AES78635.1"/>
    </source>
</evidence>
<evidence type="ECO:0000313" key="3">
    <source>
        <dbReference type="Proteomes" id="UP000002051"/>
    </source>
</evidence>
<accession>G7KRA1</accession>
<sequence>MKRFYPLPRFLLKFSAWLDPVIMPKSSTDTLRIRRVPVSDTCCVRHDNDTCNYTELCNFFKLLAVSAYQCPCRVRCPSPYPCFIV</sequence>
<protein>
    <submittedName>
        <fullName evidence="1 2">Uncharacterized protein</fullName>
    </submittedName>
</protein>
<keyword evidence="3" id="KW-1185">Reference proteome</keyword>
<dbReference type="HOGENOM" id="CLU_2516085_0_0_1"/>
<name>G7KRA1_MEDTR</name>